<organism evidence="1 2">
    <name type="scientific">Ditylenchus dipsaci</name>
    <dbReference type="NCBI Taxonomy" id="166011"/>
    <lineage>
        <taxon>Eukaryota</taxon>
        <taxon>Metazoa</taxon>
        <taxon>Ecdysozoa</taxon>
        <taxon>Nematoda</taxon>
        <taxon>Chromadorea</taxon>
        <taxon>Rhabditida</taxon>
        <taxon>Tylenchina</taxon>
        <taxon>Tylenchomorpha</taxon>
        <taxon>Sphaerularioidea</taxon>
        <taxon>Anguinidae</taxon>
        <taxon>Anguininae</taxon>
        <taxon>Ditylenchus</taxon>
    </lineage>
</organism>
<dbReference type="AlphaFoldDB" id="A0A915DM96"/>
<reference evidence="2" key="1">
    <citation type="submission" date="2022-11" db="UniProtKB">
        <authorList>
            <consortium name="WormBaseParasite"/>
        </authorList>
    </citation>
    <scope>IDENTIFICATION</scope>
</reference>
<protein>
    <submittedName>
        <fullName evidence="2">C2H2-type domain-containing protein</fullName>
    </submittedName>
</protein>
<evidence type="ECO:0000313" key="2">
    <source>
        <dbReference type="WBParaSite" id="jg21072"/>
    </source>
</evidence>
<proteinExistence type="predicted"/>
<evidence type="ECO:0000313" key="1">
    <source>
        <dbReference type="Proteomes" id="UP000887574"/>
    </source>
</evidence>
<sequence length="119" mass="13170">MRSSRGALAHNNRFDLLAENGKATNKVVCKEDHCRAILNKSHGAHLSYHFGLHEEVGPVSQVRMDEALLKFVVTSGQSMNLTSEASFINCMECFRKLAVDNAKAESKKTPRDSCLLGIH</sequence>
<accession>A0A915DM96</accession>
<name>A0A915DM96_9BILA</name>
<dbReference type="Proteomes" id="UP000887574">
    <property type="component" value="Unplaced"/>
</dbReference>
<dbReference type="WBParaSite" id="jg21072">
    <property type="protein sequence ID" value="jg21072"/>
    <property type="gene ID" value="jg21072"/>
</dbReference>
<keyword evidence="1" id="KW-1185">Reference proteome</keyword>